<keyword evidence="2" id="KW-1185">Reference proteome</keyword>
<organism evidence="1 2">
    <name type="scientific">Larinioides sclopetarius</name>
    <dbReference type="NCBI Taxonomy" id="280406"/>
    <lineage>
        <taxon>Eukaryota</taxon>
        <taxon>Metazoa</taxon>
        <taxon>Ecdysozoa</taxon>
        <taxon>Arthropoda</taxon>
        <taxon>Chelicerata</taxon>
        <taxon>Arachnida</taxon>
        <taxon>Araneae</taxon>
        <taxon>Araneomorphae</taxon>
        <taxon>Entelegynae</taxon>
        <taxon>Araneoidea</taxon>
        <taxon>Araneidae</taxon>
        <taxon>Larinioides</taxon>
    </lineage>
</organism>
<gene>
    <name evidence="1" type="ORF">LARSCL_LOCUS15654</name>
</gene>
<evidence type="ECO:0000313" key="1">
    <source>
        <dbReference type="EMBL" id="CAL1288953.1"/>
    </source>
</evidence>
<sequence length="28" mass="3130">MCVSTCLVSSKIKTLNCSCSYSDYYLNC</sequence>
<accession>A0AAV2AY47</accession>
<dbReference type="EMBL" id="CAXIEN010000240">
    <property type="protein sequence ID" value="CAL1288953.1"/>
    <property type="molecule type" value="Genomic_DNA"/>
</dbReference>
<reference evidence="1 2" key="1">
    <citation type="submission" date="2024-04" db="EMBL/GenBank/DDBJ databases">
        <authorList>
            <person name="Rising A."/>
            <person name="Reimegard J."/>
            <person name="Sonavane S."/>
            <person name="Akerstrom W."/>
            <person name="Nylinder S."/>
            <person name="Hedman E."/>
            <person name="Kallberg Y."/>
        </authorList>
    </citation>
    <scope>NUCLEOTIDE SEQUENCE [LARGE SCALE GENOMIC DNA]</scope>
</reference>
<dbReference type="Proteomes" id="UP001497382">
    <property type="component" value="Unassembled WGS sequence"/>
</dbReference>
<comment type="caution">
    <text evidence="1">The sequence shown here is derived from an EMBL/GenBank/DDBJ whole genome shotgun (WGS) entry which is preliminary data.</text>
</comment>
<proteinExistence type="predicted"/>
<evidence type="ECO:0000313" key="2">
    <source>
        <dbReference type="Proteomes" id="UP001497382"/>
    </source>
</evidence>
<name>A0AAV2AY47_9ARAC</name>
<dbReference type="AlphaFoldDB" id="A0AAV2AY47"/>
<protein>
    <submittedName>
        <fullName evidence="1">Uncharacterized protein</fullName>
    </submittedName>
</protein>